<comment type="similarity">
    <text evidence="1">Belongs to the TRAFAC class TrmE-Era-EngA-EngB-Septin-like GTPase superfamily. AIG1/Toc34/Toc159-like paraseptin GTPase family. IAN subfamily.</text>
</comment>
<reference evidence="6" key="2">
    <citation type="submission" date="2025-09" db="UniProtKB">
        <authorList>
            <consortium name="Ensembl"/>
        </authorList>
    </citation>
    <scope>IDENTIFICATION</scope>
</reference>
<evidence type="ECO:0000313" key="6">
    <source>
        <dbReference type="Ensembl" id="ENSCCRP00010023263.1"/>
    </source>
</evidence>
<keyword evidence="7" id="KW-1185">Reference proteome</keyword>
<dbReference type="Gene3D" id="3.40.50.300">
    <property type="entry name" value="P-loop containing nucleotide triphosphate hydrolases"/>
    <property type="match status" value="1"/>
</dbReference>
<evidence type="ECO:0000256" key="3">
    <source>
        <dbReference type="ARBA" id="ARBA00023134"/>
    </source>
</evidence>
<accession>A0A8C1IWG4</accession>
<keyword evidence="4" id="KW-0472">Membrane</keyword>
<evidence type="ECO:0000256" key="1">
    <source>
        <dbReference type="ARBA" id="ARBA00008535"/>
    </source>
</evidence>
<dbReference type="PROSITE" id="PS51720">
    <property type="entry name" value="G_AIG1"/>
    <property type="match status" value="1"/>
</dbReference>
<dbReference type="InterPro" id="IPR006703">
    <property type="entry name" value="G_AIG1"/>
</dbReference>
<dbReference type="AlphaFoldDB" id="A0A8C1IWG4"/>
<reference evidence="6" key="1">
    <citation type="submission" date="2025-08" db="UniProtKB">
        <authorList>
            <consortium name="Ensembl"/>
        </authorList>
    </citation>
    <scope>IDENTIFICATION</scope>
</reference>
<keyword evidence="4" id="KW-0812">Transmembrane</keyword>
<dbReference type="FunFam" id="3.40.50.300:FF:000366">
    <property type="entry name" value="GTPase, IMAP family member 2"/>
    <property type="match status" value="1"/>
</dbReference>
<dbReference type="Pfam" id="PF04548">
    <property type="entry name" value="AIG1"/>
    <property type="match status" value="1"/>
</dbReference>
<organism evidence="6 7">
    <name type="scientific">Cyprinus carpio</name>
    <name type="common">Common carp</name>
    <dbReference type="NCBI Taxonomy" id="7962"/>
    <lineage>
        <taxon>Eukaryota</taxon>
        <taxon>Metazoa</taxon>
        <taxon>Chordata</taxon>
        <taxon>Craniata</taxon>
        <taxon>Vertebrata</taxon>
        <taxon>Euteleostomi</taxon>
        <taxon>Actinopterygii</taxon>
        <taxon>Neopterygii</taxon>
        <taxon>Teleostei</taxon>
        <taxon>Ostariophysi</taxon>
        <taxon>Cypriniformes</taxon>
        <taxon>Cyprinidae</taxon>
        <taxon>Cyprininae</taxon>
        <taxon>Cyprinus</taxon>
    </lineage>
</organism>
<evidence type="ECO:0000313" key="7">
    <source>
        <dbReference type="Proteomes" id="UP000694427"/>
    </source>
</evidence>
<proteinExistence type="inferred from homology"/>
<keyword evidence="2" id="KW-0547">Nucleotide-binding</keyword>
<dbReference type="PANTHER" id="PTHR10903:SF188">
    <property type="entry name" value="GTPASE IMAP FAMILY MEMBER 2-LIKE-RELATED"/>
    <property type="match status" value="1"/>
</dbReference>
<keyword evidence="3" id="KW-0342">GTP-binding</keyword>
<feature type="transmembrane region" description="Helical" evidence="4">
    <location>
        <begin position="209"/>
        <end position="227"/>
    </location>
</feature>
<dbReference type="Ensembl" id="ENSCCRT00010025443.1">
    <property type="protein sequence ID" value="ENSCCRP00010023263.1"/>
    <property type="gene ID" value="ENSCCRG00010009997.1"/>
</dbReference>
<evidence type="ECO:0000259" key="5">
    <source>
        <dbReference type="PROSITE" id="PS51720"/>
    </source>
</evidence>
<sequence>MYCVCLFILFTESDVNIMLLGSTGAGKSASGNTILSRARNPFEDDFSPEAVTKVCQSAQTEVDGQTINVIDTVGLSDTSMNITEAQTKIGKIFTHHGIDVFLLVIRLGETFTKNDSKVLKWVLDNFGTKVLKHTIALFTNGDQLHVPVEKYLNKSKTLRSGRYHAFNNVENNDQAQVNELLEKINNSVVEINKGYYTTEMFKKTQRKTFMIKLLKIIGVLTLTYVLYKKGRFWQKLLFSQGFSPEHKELMTKSPCRICMRK</sequence>
<evidence type="ECO:0000256" key="2">
    <source>
        <dbReference type="ARBA" id="ARBA00022741"/>
    </source>
</evidence>
<keyword evidence="4" id="KW-1133">Transmembrane helix</keyword>
<dbReference type="GO" id="GO:0005525">
    <property type="term" value="F:GTP binding"/>
    <property type="evidence" value="ECO:0007669"/>
    <property type="project" value="UniProtKB-KW"/>
</dbReference>
<dbReference type="InterPro" id="IPR027417">
    <property type="entry name" value="P-loop_NTPase"/>
</dbReference>
<dbReference type="PANTHER" id="PTHR10903">
    <property type="entry name" value="GTPASE, IMAP FAMILY MEMBER-RELATED"/>
    <property type="match status" value="1"/>
</dbReference>
<evidence type="ECO:0000256" key="4">
    <source>
        <dbReference type="SAM" id="Phobius"/>
    </source>
</evidence>
<dbReference type="SUPFAM" id="SSF52540">
    <property type="entry name" value="P-loop containing nucleoside triphosphate hydrolases"/>
    <property type="match status" value="1"/>
</dbReference>
<dbReference type="InterPro" id="IPR045058">
    <property type="entry name" value="GIMA/IAN/Toc"/>
</dbReference>
<dbReference type="Proteomes" id="UP000694427">
    <property type="component" value="Unplaced"/>
</dbReference>
<protein>
    <recommendedName>
        <fullName evidence="5">AIG1-type G domain-containing protein</fullName>
    </recommendedName>
</protein>
<name>A0A8C1IWG4_CYPCA</name>
<feature type="domain" description="AIG1-type G" evidence="5">
    <location>
        <begin position="12"/>
        <end position="205"/>
    </location>
</feature>